<dbReference type="AlphaFoldDB" id="A0A0H5RDB1"/>
<dbReference type="EMBL" id="HACM01011793">
    <property type="protein sequence ID" value="CRZ12235.1"/>
    <property type="molecule type" value="Transcribed_RNA"/>
</dbReference>
<accession>A0A0H5RDB1</accession>
<organism evidence="2">
    <name type="scientific">Spongospora subterranea</name>
    <dbReference type="NCBI Taxonomy" id="70186"/>
    <lineage>
        <taxon>Eukaryota</taxon>
        <taxon>Sar</taxon>
        <taxon>Rhizaria</taxon>
        <taxon>Endomyxa</taxon>
        <taxon>Phytomyxea</taxon>
        <taxon>Plasmodiophorida</taxon>
        <taxon>Plasmodiophoridae</taxon>
        <taxon>Spongospora</taxon>
    </lineage>
</organism>
<feature type="region of interest" description="Disordered" evidence="1">
    <location>
        <begin position="43"/>
        <end position="70"/>
    </location>
</feature>
<evidence type="ECO:0000256" key="1">
    <source>
        <dbReference type="SAM" id="MobiDB-lite"/>
    </source>
</evidence>
<sequence length="105" mass="12513">MKGKSTSVRVSHNYYIYKLVCRHFQRKIVVRLLTSLRYVSRQKRTSVKSEERGTGNQICNKGMHPTKSLRRKNLRASWISPPFFQQEENIKSTTKEKREKRRGKD</sequence>
<name>A0A0H5RDB1_9EUKA</name>
<evidence type="ECO:0000313" key="2">
    <source>
        <dbReference type="EMBL" id="CRZ12235.1"/>
    </source>
</evidence>
<protein>
    <submittedName>
        <fullName evidence="2">Uncharacterized protein</fullName>
    </submittedName>
</protein>
<feature type="compositionally biased region" description="Basic and acidic residues" evidence="1">
    <location>
        <begin position="88"/>
        <end position="97"/>
    </location>
</feature>
<reference evidence="2" key="1">
    <citation type="submission" date="2015-04" db="EMBL/GenBank/DDBJ databases">
        <title>The genome sequence of the plant pathogenic Rhizarian Plasmodiophora brassicae reveals insights in its biotrophic life cycle and the origin of chitin synthesis.</title>
        <authorList>
            <person name="Schwelm A."/>
            <person name="Fogelqvist J."/>
            <person name="Knaust A."/>
            <person name="Julke S."/>
            <person name="Lilja T."/>
            <person name="Dhandapani V."/>
            <person name="Bonilla-Rosso G."/>
            <person name="Karlsson M."/>
            <person name="Shevchenko A."/>
            <person name="Choi S.R."/>
            <person name="Kim H.G."/>
            <person name="Park J.Y."/>
            <person name="Lim Y.P."/>
            <person name="Ludwig-Muller J."/>
            <person name="Dixelius C."/>
        </authorList>
    </citation>
    <scope>NUCLEOTIDE SEQUENCE</scope>
    <source>
        <tissue evidence="2">Potato root galls</tissue>
    </source>
</reference>
<feature type="region of interest" description="Disordered" evidence="1">
    <location>
        <begin position="83"/>
        <end position="105"/>
    </location>
</feature>
<proteinExistence type="predicted"/>